<organism evidence="3 4">
    <name type="scientific">Ideonella dechloratans</name>
    <dbReference type="NCBI Taxonomy" id="36863"/>
    <lineage>
        <taxon>Bacteria</taxon>
        <taxon>Pseudomonadati</taxon>
        <taxon>Pseudomonadota</taxon>
        <taxon>Betaproteobacteria</taxon>
        <taxon>Burkholderiales</taxon>
        <taxon>Sphaerotilaceae</taxon>
        <taxon>Ideonella</taxon>
    </lineage>
</organism>
<protein>
    <submittedName>
        <fullName evidence="3">ANTAR domain-containing protein</fullName>
    </submittedName>
</protein>
<dbReference type="InterPro" id="IPR011006">
    <property type="entry name" value="CheY-like_superfamily"/>
</dbReference>
<dbReference type="Proteomes" id="UP000430120">
    <property type="component" value="Unassembled WGS sequence"/>
</dbReference>
<dbReference type="Pfam" id="PF03861">
    <property type="entry name" value="ANTAR"/>
    <property type="match status" value="1"/>
</dbReference>
<evidence type="ECO:0000256" key="1">
    <source>
        <dbReference type="SAM" id="Coils"/>
    </source>
</evidence>
<evidence type="ECO:0000313" key="4">
    <source>
        <dbReference type="Proteomes" id="UP000430120"/>
    </source>
</evidence>
<reference evidence="3 4" key="1">
    <citation type="submission" date="2019-09" db="EMBL/GenBank/DDBJ databases">
        <title>Draft genome sequences of 48 bacterial type strains from the CCUG.</title>
        <authorList>
            <person name="Tunovic T."/>
            <person name="Pineiro-Iglesias B."/>
            <person name="Unosson C."/>
            <person name="Inganas E."/>
            <person name="Ohlen M."/>
            <person name="Cardew S."/>
            <person name="Jensie-Markopoulos S."/>
            <person name="Salva-Serra F."/>
            <person name="Jaen-Luchoro D."/>
            <person name="Karlsson R."/>
            <person name="Svensson-Stadler L."/>
            <person name="Chun J."/>
            <person name="Moore E."/>
        </authorList>
    </citation>
    <scope>NUCLEOTIDE SEQUENCE [LARGE SCALE GENOMIC DNA]</scope>
    <source>
        <strain evidence="3 4">CCUG 30977</strain>
    </source>
</reference>
<dbReference type="GO" id="GO:0003723">
    <property type="term" value="F:RNA binding"/>
    <property type="evidence" value="ECO:0007669"/>
    <property type="project" value="InterPro"/>
</dbReference>
<dbReference type="RefSeq" id="WP_151123278.1">
    <property type="nucleotide sequence ID" value="NZ_CP088082.1"/>
</dbReference>
<name>A0A643FDY5_IDEDE</name>
<dbReference type="InterPro" id="IPR036388">
    <property type="entry name" value="WH-like_DNA-bd_sf"/>
</dbReference>
<dbReference type="EMBL" id="VZPB01000010">
    <property type="protein sequence ID" value="KAB0583812.1"/>
    <property type="molecule type" value="Genomic_DNA"/>
</dbReference>
<dbReference type="InterPro" id="IPR013587">
    <property type="entry name" value="Nitrate/nitrite_sensing"/>
</dbReference>
<keyword evidence="1" id="KW-0175">Coiled coil</keyword>
<dbReference type="Gene3D" id="1.10.10.10">
    <property type="entry name" value="Winged helix-like DNA-binding domain superfamily/Winged helix DNA-binding domain"/>
    <property type="match status" value="1"/>
</dbReference>
<dbReference type="SUPFAM" id="SSF52172">
    <property type="entry name" value="CheY-like"/>
    <property type="match status" value="1"/>
</dbReference>
<keyword evidence="4" id="KW-1185">Reference proteome</keyword>
<sequence>MPQPVSQFVLRAKQLDIDAVRHLAARVELVTVIGQLIHALQRERGACSIFLASHGLQFNTQRMEAQQAATPLEQQLRALFEAQLDPAQGATARLLSLMAWVLLDLDALRELRLQIERCQPSAHDSVAAFSRVIAGLVELVFHLADNTVHPGVSRQLVAFVHLVQGKEAAGQERAVGGQLFASGQALPVEQERITHLIEAQERSLGIFEEFAEPALRARWQQLQLTPTVAQLERLRRTLCTARPGAALDAQLSGRWFEVASERITDLWQLETELVQGLRQACARQLEVLTQELQDAEGLVQRLRNTPPPHTHAVVEFFGISGHPGSVPQLTHPPGEAAPDTQARDAQAMSSMVELLQAQTARLASVEMELEAAKRALHERKIIERAKGVLMSRMGLSEEAAFRALQKTAMDQNRRLLDVAEATLSLPDLAFARPAAPAAD</sequence>
<evidence type="ECO:0000259" key="2">
    <source>
        <dbReference type="PROSITE" id="PS50921"/>
    </source>
</evidence>
<gene>
    <name evidence="3" type="ORF">F7Q92_05985</name>
</gene>
<dbReference type="OrthoDB" id="9782798at2"/>
<dbReference type="InterPro" id="IPR005561">
    <property type="entry name" value="ANTAR"/>
</dbReference>
<evidence type="ECO:0000313" key="3">
    <source>
        <dbReference type="EMBL" id="KAB0583812.1"/>
    </source>
</evidence>
<dbReference type="AlphaFoldDB" id="A0A643FDY5"/>
<feature type="coiled-coil region" evidence="1">
    <location>
        <begin position="278"/>
        <end position="305"/>
    </location>
</feature>
<proteinExistence type="predicted"/>
<dbReference type="PROSITE" id="PS50921">
    <property type="entry name" value="ANTAR"/>
    <property type="match status" value="1"/>
</dbReference>
<comment type="caution">
    <text evidence="3">The sequence shown here is derived from an EMBL/GenBank/DDBJ whole genome shotgun (WGS) entry which is preliminary data.</text>
</comment>
<accession>A0A643FDY5</accession>
<dbReference type="SMART" id="SM01012">
    <property type="entry name" value="ANTAR"/>
    <property type="match status" value="1"/>
</dbReference>
<dbReference type="Pfam" id="PF08376">
    <property type="entry name" value="NIT"/>
    <property type="match status" value="1"/>
</dbReference>
<feature type="domain" description="ANTAR" evidence="2">
    <location>
        <begin position="362"/>
        <end position="423"/>
    </location>
</feature>